<keyword evidence="1" id="KW-0812">Transmembrane</keyword>
<protein>
    <submittedName>
        <fullName evidence="2">Uncharacterized protein</fullName>
    </submittedName>
</protein>
<sequence>MIMVIFAWVLKFRDKFIGFKGENMMEFRGIWGNFVMNLGVMVLGFTWPETKCFESGHPTMLWDMPSRSRINTTDGFTCLFFFVWLLRKCNRSLKLDMWIVLLSFFIIFVK</sequence>
<feature type="transmembrane region" description="Helical" evidence="1">
    <location>
        <begin position="93"/>
        <end position="109"/>
    </location>
</feature>
<accession>A0AAD9XGJ5</accession>
<name>A0AAD9XGJ5_9ROSI</name>
<feature type="transmembrane region" description="Helical" evidence="1">
    <location>
        <begin position="30"/>
        <end position="48"/>
    </location>
</feature>
<evidence type="ECO:0000313" key="3">
    <source>
        <dbReference type="Proteomes" id="UP001280121"/>
    </source>
</evidence>
<organism evidence="2 3">
    <name type="scientific">Dipteronia dyeriana</name>
    <dbReference type="NCBI Taxonomy" id="168575"/>
    <lineage>
        <taxon>Eukaryota</taxon>
        <taxon>Viridiplantae</taxon>
        <taxon>Streptophyta</taxon>
        <taxon>Embryophyta</taxon>
        <taxon>Tracheophyta</taxon>
        <taxon>Spermatophyta</taxon>
        <taxon>Magnoliopsida</taxon>
        <taxon>eudicotyledons</taxon>
        <taxon>Gunneridae</taxon>
        <taxon>Pentapetalae</taxon>
        <taxon>rosids</taxon>
        <taxon>malvids</taxon>
        <taxon>Sapindales</taxon>
        <taxon>Sapindaceae</taxon>
        <taxon>Hippocastanoideae</taxon>
        <taxon>Acereae</taxon>
        <taxon>Dipteronia</taxon>
    </lineage>
</organism>
<keyword evidence="3" id="KW-1185">Reference proteome</keyword>
<keyword evidence="1" id="KW-1133">Transmembrane helix</keyword>
<dbReference type="AlphaFoldDB" id="A0AAD9XGJ5"/>
<evidence type="ECO:0000256" key="1">
    <source>
        <dbReference type="SAM" id="Phobius"/>
    </source>
</evidence>
<proteinExistence type="predicted"/>
<dbReference type="Proteomes" id="UP001280121">
    <property type="component" value="Unassembled WGS sequence"/>
</dbReference>
<keyword evidence="1" id="KW-0472">Membrane</keyword>
<gene>
    <name evidence="2" type="ORF">Ddye_005557</name>
</gene>
<dbReference type="EMBL" id="JANJYI010000002">
    <property type="protein sequence ID" value="KAK2659024.1"/>
    <property type="molecule type" value="Genomic_DNA"/>
</dbReference>
<comment type="caution">
    <text evidence="2">The sequence shown here is derived from an EMBL/GenBank/DDBJ whole genome shotgun (WGS) entry which is preliminary data.</text>
</comment>
<reference evidence="2" key="1">
    <citation type="journal article" date="2023" name="Plant J.">
        <title>Genome sequences and population genomics provide insights into the demographic history, inbreeding, and mutation load of two 'living fossil' tree species of Dipteronia.</title>
        <authorList>
            <person name="Feng Y."/>
            <person name="Comes H.P."/>
            <person name="Chen J."/>
            <person name="Zhu S."/>
            <person name="Lu R."/>
            <person name="Zhang X."/>
            <person name="Li P."/>
            <person name="Qiu J."/>
            <person name="Olsen K.M."/>
            <person name="Qiu Y."/>
        </authorList>
    </citation>
    <scope>NUCLEOTIDE SEQUENCE</scope>
    <source>
        <strain evidence="2">KIB01</strain>
    </source>
</reference>
<evidence type="ECO:0000313" key="2">
    <source>
        <dbReference type="EMBL" id="KAK2659024.1"/>
    </source>
</evidence>
<feature type="transmembrane region" description="Helical" evidence="1">
    <location>
        <begin position="68"/>
        <end position="86"/>
    </location>
</feature>